<feature type="transmembrane region" description="Helical" evidence="2">
    <location>
        <begin position="137"/>
        <end position="159"/>
    </location>
</feature>
<sequence>MSCDPDTEAPSCKLGSRVPRLHGPQSTTTVQSTWLISHLHLQPLQSVCPSLVRTPGNGASSGGQIKDGGPRHHRGGSIPQKPSSNDERENFQLRLRPERSHFLSCTSWRVVTRKPVVGPCSTDLSRAIASKGRVADTYTSCTIVVFSLLSACLPLWTLVGRDKRR</sequence>
<evidence type="ECO:0000313" key="3">
    <source>
        <dbReference type="EMBL" id="KAH7274186.1"/>
    </source>
</evidence>
<feature type="region of interest" description="Disordered" evidence="1">
    <location>
        <begin position="1"/>
        <end position="25"/>
    </location>
</feature>
<reference evidence="3" key="1">
    <citation type="journal article" date="2021" name="Nat. Commun.">
        <title>Genetic determinants of endophytism in the Arabidopsis root mycobiome.</title>
        <authorList>
            <person name="Mesny F."/>
            <person name="Miyauchi S."/>
            <person name="Thiergart T."/>
            <person name="Pickel B."/>
            <person name="Atanasova L."/>
            <person name="Karlsson M."/>
            <person name="Huettel B."/>
            <person name="Barry K.W."/>
            <person name="Haridas S."/>
            <person name="Chen C."/>
            <person name="Bauer D."/>
            <person name="Andreopoulos W."/>
            <person name="Pangilinan J."/>
            <person name="LaButti K."/>
            <person name="Riley R."/>
            <person name="Lipzen A."/>
            <person name="Clum A."/>
            <person name="Drula E."/>
            <person name="Henrissat B."/>
            <person name="Kohler A."/>
            <person name="Grigoriev I.V."/>
            <person name="Martin F.M."/>
            <person name="Hacquard S."/>
        </authorList>
    </citation>
    <scope>NUCLEOTIDE SEQUENCE</scope>
    <source>
        <strain evidence="3">FSSC 5 MPI-SDFR-AT-0091</strain>
    </source>
</reference>
<evidence type="ECO:0000256" key="1">
    <source>
        <dbReference type="SAM" id="MobiDB-lite"/>
    </source>
</evidence>
<accession>A0A9P9L4T6</accession>
<gene>
    <name evidence="3" type="ORF">B0J15DRAFT_122610</name>
</gene>
<name>A0A9P9L4T6_FUSSL</name>
<keyword evidence="4" id="KW-1185">Reference proteome</keyword>
<evidence type="ECO:0000313" key="4">
    <source>
        <dbReference type="Proteomes" id="UP000736672"/>
    </source>
</evidence>
<comment type="caution">
    <text evidence="3">The sequence shown here is derived from an EMBL/GenBank/DDBJ whole genome shotgun (WGS) entry which is preliminary data.</text>
</comment>
<dbReference type="Proteomes" id="UP000736672">
    <property type="component" value="Unassembled WGS sequence"/>
</dbReference>
<keyword evidence="2" id="KW-0472">Membrane</keyword>
<dbReference type="AlphaFoldDB" id="A0A9P9L4T6"/>
<keyword evidence="2" id="KW-1133">Transmembrane helix</keyword>
<proteinExistence type="predicted"/>
<dbReference type="EMBL" id="JAGTJS010000002">
    <property type="protein sequence ID" value="KAH7274186.1"/>
    <property type="molecule type" value="Genomic_DNA"/>
</dbReference>
<protein>
    <submittedName>
        <fullName evidence="3">Uncharacterized protein</fullName>
    </submittedName>
</protein>
<organism evidence="3 4">
    <name type="scientific">Fusarium solani</name>
    <name type="common">Filamentous fungus</name>
    <dbReference type="NCBI Taxonomy" id="169388"/>
    <lineage>
        <taxon>Eukaryota</taxon>
        <taxon>Fungi</taxon>
        <taxon>Dikarya</taxon>
        <taxon>Ascomycota</taxon>
        <taxon>Pezizomycotina</taxon>
        <taxon>Sordariomycetes</taxon>
        <taxon>Hypocreomycetidae</taxon>
        <taxon>Hypocreales</taxon>
        <taxon>Nectriaceae</taxon>
        <taxon>Fusarium</taxon>
        <taxon>Fusarium solani species complex</taxon>
    </lineage>
</organism>
<keyword evidence="2" id="KW-0812">Transmembrane</keyword>
<evidence type="ECO:0000256" key="2">
    <source>
        <dbReference type="SAM" id="Phobius"/>
    </source>
</evidence>
<feature type="region of interest" description="Disordered" evidence="1">
    <location>
        <begin position="52"/>
        <end position="89"/>
    </location>
</feature>